<protein>
    <submittedName>
        <fullName evidence="1">Uncharacterized protein</fullName>
    </submittedName>
</protein>
<reference evidence="2" key="1">
    <citation type="journal article" date="2023" name="Nat. Plants">
        <title>Single-cell RNA sequencing provides a high-resolution roadmap for understanding the multicellular compartmentation of specialized metabolism.</title>
        <authorList>
            <person name="Sun S."/>
            <person name="Shen X."/>
            <person name="Li Y."/>
            <person name="Li Y."/>
            <person name="Wang S."/>
            <person name="Li R."/>
            <person name="Zhang H."/>
            <person name="Shen G."/>
            <person name="Guo B."/>
            <person name="Wei J."/>
            <person name="Xu J."/>
            <person name="St-Pierre B."/>
            <person name="Chen S."/>
            <person name="Sun C."/>
        </authorList>
    </citation>
    <scope>NUCLEOTIDE SEQUENCE [LARGE SCALE GENOMIC DNA]</scope>
</reference>
<proteinExistence type="predicted"/>
<comment type="caution">
    <text evidence="1">The sequence shown here is derived from an EMBL/GenBank/DDBJ whole genome shotgun (WGS) entry which is preliminary data.</text>
</comment>
<evidence type="ECO:0000313" key="1">
    <source>
        <dbReference type="EMBL" id="KAI5647313.1"/>
    </source>
</evidence>
<gene>
    <name evidence="1" type="ORF">M9H77_33318</name>
</gene>
<keyword evidence="2" id="KW-1185">Reference proteome</keyword>
<name>A0ACB9ZII7_CATRO</name>
<evidence type="ECO:0000313" key="2">
    <source>
        <dbReference type="Proteomes" id="UP001060085"/>
    </source>
</evidence>
<sequence>MASIQKKQEQEDQPTNFKQRINPETLRLMESRNFYQSSGLPPQLTMAQPTSIPIISLKEEPELEEIKPSLLMGSTLPMPMPLQMRQPAMAPPPPPPLRRSSTKDRHTKVEGRGRRIRMPAACAARVFQLTKELGHKSDGETIRWLLEQAEPSIIAATGTGTVPAIAMSVNGTLKIPTTSPTSAPSAAAAASSASTDDPTKRKRKRPANSDYIELGATNNSSPPTASAASPSTFSSGSSSILAPLMSIQPSSATTAAPSQSQSQNQTFVQVPMLAIPVANISQSFWIIPQVPSSNGPNQTQILAIQPNVTPLINISARPVSTFIAGTPAAPPPRSTTVSLNNTENPSTSSGKMLREFSLEIYDKQESR</sequence>
<dbReference type="Proteomes" id="UP001060085">
    <property type="component" value="Linkage Group LG08"/>
</dbReference>
<organism evidence="1 2">
    <name type="scientific">Catharanthus roseus</name>
    <name type="common">Madagascar periwinkle</name>
    <name type="synonym">Vinca rosea</name>
    <dbReference type="NCBI Taxonomy" id="4058"/>
    <lineage>
        <taxon>Eukaryota</taxon>
        <taxon>Viridiplantae</taxon>
        <taxon>Streptophyta</taxon>
        <taxon>Embryophyta</taxon>
        <taxon>Tracheophyta</taxon>
        <taxon>Spermatophyta</taxon>
        <taxon>Magnoliopsida</taxon>
        <taxon>eudicotyledons</taxon>
        <taxon>Gunneridae</taxon>
        <taxon>Pentapetalae</taxon>
        <taxon>asterids</taxon>
        <taxon>lamiids</taxon>
        <taxon>Gentianales</taxon>
        <taxon>Apocynaceae</taxon>
        <taxon>Rauvolfioideae</taxon>
        <taxon>Vinceae</taxon>
        <taxon>Catharanthinae</taxon>
        <taxon>Catharanthus</taxon>
    </lineage>
</organism>
<accession>A0ACB9ZII7</accession>
<dbReference type="EMBL" id="CM044708">
    <property type="protein sequence ID" value="KAI5647313.1"/>
    <property type="molecule type" value="Genomic_DNA"/>
</dbReference>